<dbReference type="PANTHER" id="PTHR33734:SF22">
    <property type="entry name" value="MEMBRANE-BOUND LYTIC MUREIN TRANSGLYCOSYLASE D"/>
    <property type="match status" value="1"/>
</dbReference>
<feature type="domain" description="LysM" evidence="2">
    <location>
        <begin position="372"/>
        <end position="416"/>
    </location>
</feature>
<dbReference type="GO" id="GO:0008932">
    <property type="term" value="F:lytic endotransglycosylase activity"/>
    <property type="evidence" value="ECO:0007669"/>
    <property type="project" value="TreeGrafter"/>
</dbReference>
<feature type="domain" description="LysM" evidence="2">
    <location>
        <begin position="515"/>
        <end position="559"/>
    </location>
</feature>
<comment type="caution">
    <text evidence="3">The sequence shown here is derived from an EMBL/GenBank/DDBJ whole genome shotgun (WGS) entry which is preliminary data.</text>
</comment>
<accession>A0A1A6C6Y3</accession>
<dbReference type="InterPro" id="IPR000189">
    <property type="entry name" value="Transglyc_AS"/>
</dbReference>
<feature type="domain" description="LysM" evidence="2">
    <location>
        <begin position="298"/>
        <end position="341"/>
    </location>
</feature>
<dbReference type="PROSITE" id="PS51782">
    <property type="entry name" value="LYSM"/>
    <property type="match status" value="4"/>
</dbReference>
<dbReference type="GO" id="GO:0016020">
    <property type="term" value="C:membrane"/>
    <property type="evidence" value="ECO:0007669"/>
    <property type="project" value="InterPro"/>
</dbReference>
<protein>
    <submittedName>
        <fullName evidence="3">Lytic transglycosylase</fullName>
    </submittedName>
</protein>
<dbReference type="Pfam" id="PF01476">
    <property type="entry name" value="LysM"/>
    <property type="match status" value="4"/>
</dbReference>
<dbReference type="EMBL" id="JQSG02000001">
    <property type="protein sequence ID" value="OBS10317.1"/>
    <property type="molecule type" value="Genomic_DNA"/>
</dbReference>
<dbReference type="SUPFAM" id="SSF54106">
    <property type="entry name" value="LysM domain"/>
    <property type="match status" value="4"/>
</dbReference>
<dbReference type="InterPro" id="IPR008258">
    <property type="entry name" value="Transglycosylase_SLT_dom_1"/>
</dbReference>
<organism evidence="3 4">
    <name type="scientific">Acidihalobacter prosperus</name>
    <dbReference type="NCBI Taxonomy" id="160660"/>
    <lineage>
        <taxon>Bacteria</taxon>
        <taxon>Pseudomonadati</taxon>
        <taxon>Pseudomonadota</taxon>
        <taxon>Gammaproteobacteria</taxon>
        <taxon>Chromatiales</taxon>
        <taxon>Ectothiorhodospiraceae</taxon>
        <taxon>Acidihalobacter</taxon>
    </lineage>
</organism>
<name>A0A1A6C6Y3_9GAMM</name>
<evidence type="ECO:0000313" key="4">
    <source>
        <dbReference type="Proteomes" id="UP000029273"/>
    </source>
</evidence>
<evidence type="ECO:0000313" key="3">
    <source>
        <dbReference type="EMBL" id="OBS10317.1"/>
    </source>
</evidence>
<dbReference type="PANTHER" id="PTHR33734">
    <property type="entry name" value="LYSM DOMAIN-CONTAINING GPI-ANCHORED PROTEIN 2"/>
    <property type="match status" value="1"/>
</dbReference>
<dbReference type="SUPFAM" id="SSF53955">
    <property type="entry name" value="Lysozyme-like"/>
    <property type="match status" value="1"/>
</dbReference>
<dbReference type="SMART" id="SM00257">
    <property type="entry name" value="LysM"/>
    <property type="match status" value="4"/>
</dbReference>
<dbReference type="CDD" id="cd00118">
    <property type="entry name" value="LysM"/>
    <property type="match status" value="4"/>
</dbReference>
<gene>
    <name evidence="3" type="ORF">Thpro_020033</name>
</gene>
<dbReference type="Gene3D" id="3.10.350.10">
    <property type="entry name" value="LysM domain"/>
    <property type="match status" value="4"/>
</dbReference>
<dbReference type="OrthoDB" id="9815002at2"/>
<dbReference type="GO" id="GO:0000270">
    <property type="term" value="P:peptidoglycan metabolic process"/>
    <property type="evidence" value="ECO:0007669"/>
    <property type="project" value="InterPro"/>
</dbReference>
<reference evidence="3 4" key="1">
    <citation type="journal article" date="2014" name="Genome Announc.">
        <title>Draft Genome Sequence of the Iron-Oxidizing, Acidophilic, and Halotolerant 'Thiobacillus prosperus' Type Strain DSM 5130.</title>
        <authorList>
            <person name="Ossandon F.J."/>
            <person name="Cardenas J.P."/>
            <person name="Corbett M."/>
            <person name="Quatrini R."/>
            <person name="Holmes D.S."/>
            <person name="Watkin E."/>
        </authorList>
    </citation>
    <scope>NUCLEOTIDE SEQUENCE [LARGE SCALE GENOMIC DNA]</scope>
    <source>
        <strain evidence="3 4">DSM 5130</strain>
    </source>
</reference>
<dbReference type="Pfam" id="PF01464">
    <property type="entry name" value="SLT"/>
    <property type="match status" value="1"/>
</dbReference>
<feature type="domain" description="LysM" evidence="2">
    <location>
        <begin position="448"/>
        <end position="492"/>
    </location>
</feature>
<dbReference type="Gene3D" id="1.10.530.10">
    <property type="match status" value="1"/>
</dbReference>
<dbReference type="STRING" id="160660.BJI67_09965"/>
<dbReference type="InterPro" id="IPR036779">
    <property type="entry name" value="LysM_dom_sf"/>
</dbReference>
<dbReference type="PROSITE" id="PS00922">
    <property type="entry name" value="TRANSGLYCOSYLASE"/>
    <property type="match status" value="1"/>
</dbReference>
<dbReference type="CDD" id="cd16894">
    <property type="entry name" value="MltD-like"/>
    <property type="match status" value="1"/>
</dbReference>
<dbReference type="AlphaFoldDB" id="A0A1A6C6Y3"/>
<sequence>MPATDSPDGETTAEAAPVAQPQNETIWTDIRSGFQLPDGLQQPLVQNAIAFYRQHPAYLERVTARAEPYLYYILQQIHQRHMPTELALLPVVESAYIPYAYSSCRAAGIWQFTPSTGRHFGLKQNWWYDGRRDIYASTKAALDYLQSLHDQFGSWLLALAAYNSGAGTVQWAIKRNQERHKPTDFWALDLPEQTKTYVPKLLAVKAIVAHPKQYNVSLWPIPDKPYLAVVHLKSQIDLALAAKLAGIKLNELYLLNPGYNRWATDPNGPHRLLLPADRVQTFDEKLASIPASQRVTWIRHEVKAGETLSQIAAEYHTAIGVIRQTNHLRGNLIRVGQYLIVPRSSKPYQAYAMAEGLRHRMPQPAHTGSTKLYHVVKPGDTLWDIARAYHVDVAKLARWNNMTTHAPLRLGQRLLIWSHGGGVHATPVRLASAAKPPSGQTGATAGTVYHVVKSGDTLWDIARNYKVSISDLMHWNHLGPHSALHPGQRLVVHPASGDGLAIASSGQPAQRVRTVSYTVRNGDSLYSIAQRFGVNIPSIRRWNDLGRTDILHPGQPLKLRVDVTQMHNES</sequence>
<evidence type="ECO:0000256" key="1">
    <source>
        <dbReference type="ARBA" id="ARBA00007734"/>
    </source>
</evidence>
<dbReference type="InterPro" id="IPR023346">
    <property type="entry name" value="Lysozyme-like_dom_sf"/>
</dbReference>
<dbReference type="InterPro" id="IPR018392">
    <property type="entry name" value="LysM"/>
</dbReference>
<keyword evidence="4" id="KW-1185">Reference proteome</keyword>
<comment type="similarity">
    <text evidence="1">Belongs to the transglycosylase Slt family.</text>
</comment>
<dbReference type="RefSeq" id="WP_065089049.1">
    <property type="nucleotide sequence ID" value="NZ_JQSG02000001.1"/>
</dbReference>
<dbReference type="Proteomes" id="UP000029273">
    <property type="component" value="Unassembled WGS sequence"/>
</dbReference>
<proteinExistence type="inferred from homology"/>
<evidence type="ECO:0000259" key="2">
    <source>
        <dbReference type="PROSITE" id="PS51782"/>
    </source>
</evidence>